<sequence>MIINFKRLLFGASTEPLTIKQNRYPAGKMSLEYHLPQDRPATSPVYDVHIELTDHTDTYTIIQDSVPVRDGHRWLVTENGTIASTKRLTEKHRISFRSRSLSVPLKLP</sequence>
<keyword evidence="2" id="KW-1185">Reference proteome</keyword>
<accession>D6XW05</accession>
<dbReference type="RefSeq" id="WP_013171207.1">
    <property type="nucleotide sequence ID" value="NC_014219.1"/>
</dbReference>
<organism evidence="1 2">
    <name type="scientific">Bacillus selenitireducens (strain ATCC 700615 / DSM 15326 / MLS10)</name>
    <dbReference type="NCBI Taxonomy" id="439292"/>
    <lineage>
        <taxon>Bacteria</taxon>
        <taxon>Bacillati</taxon>
        <taxon>Bacillota</taxon>
        <taxon>Bacilli</taxon>
        <taxon>Bacillales</taxon>
        <taxon>Bacillaceae</taxon>
        <taxon>Salisediminibacterium</taxon>
    </lineage>
</organism>
<dbReference type="EMBL" id="CP001791">
    <property type="protein sequence ID" value="ADH97778.1"/>
    <property type="molecule type" value="Genomic_DNA"/>
</dbReference>
<name>D6XW05_BACIE</name>
<dbReference type="HOGENOM" id="CLU_2191708_0_0_9"/>
<evidence type="ECO:0000313" key="1">
    <source>
        <dbReference type="EMBL" id="ADH97778.1"/>
    </source>
</evidence>
<proteinExistence type="predicted"/>
<evidence type="ECO:0000313" key="2">
    <source>
        <dbReference type="Proteomes" id="UP000000271"/>
    </source>
</evidence>
<gene>
    <name evidence="1" type="ordered locus">Bsel_0233</name>
</gene>
<protein>
    <submittedName>
        <fullName evidence="1">Uncharacterized protein</fullName>
    </submittedName>
</protein>
<dbReference type="AlphaFoldDB" id="D6XW05"/>
<dbReference type="KEGG" id="bse:Bsel_0233"/>
<dbReference type="OrthoDB" id="2963859at2"/>
<dbReference type="Proteomes" id="UP000000271">
    <property type="component" value="Chromosome"/>
</dbReference>
<reference evidence="1" key="1">
    <citation type="submission" date="2009-10" db="EMBL/GenBank/DDBJ databases">
        <title>Complete sequence of Bacillus selenitireducens MLS10.</title>
        <authorList>
            <consortium name="US DOE Joint Genome Institute"/>
            <person name="Lucas S."/>
            <person name="Copeland A."/>
            <person name="Lapidus A."/>
            <person name="Glavina del Rio T."/>
            <person name="Dalin E."/>
            <person name="Tice H."/>
            <person name="Bruce D."/>
            <person name="Goodwin L."/>
            <person name="Pitluck S."/>
            <person name="Sims D."/>
            <person name="Brettin T."/>
            <person name="Detter J.C."/>
            <person name="Han C."/>
            <person name="Larimer F."/>
            <person name="Land M."/>
            <person name="Hauser L."/>
            <person name="Kyrpides N."/>
            <person name="Ovchinnikova G."/>
            <person name="Stolz J."/>
        </authorList>
    </citation>
    <scope>NUCLEOTIDE SEQUENCE [LARGE SCALE GENOMIC DNA]</scope>
    <source>
        <strain evidence="1">MLS10</strain>
    </source>
</reference>